<dbReference type="EMBL" id="LWLV01000374">
    <property type="protein sequence ID" value="OTA41552.1"/>
    <property type="molecule type" value="Genomic_DNA"/>
</dbReference>
<dbReference type="PANTHER" id="PTHR43875:SF15">
    <property type="entry name" value="TREHALOSE IMPORT ATP-BINDING PROTEIN SUGC"/>
    <property type="match status" value="1"/>
</dbReference>
<evidence type="ECO:0000313" key="10">
    <source>
        <dbReference type="Proteomes" id="UP000194267"/>
    </source>
</evidence>
<evidence type="ECO:0000256" key="1">
    <source>
        <dbReference type="ARBA" id="ARBA00022448"/>
    </source>
</evidence>
<feature type="domain" description="ABC transporter" evidence="8">
    <location>
        <begin position="2"/>
        <end position="233"/>
    </location>
</feature>
<dbReference type="GO" id="GO:0005524">
    <property type="term" value="F:ATP binding"/>
    <property type="evidence" value="ECO:0007669"/>
    <property type="project" value="UniProtKB-KW"/>
</dbReference>
<dbReference type="GO" id="GO:0016887">
    <property type="term" value="F:ATP hydrolysis activity"/>
    <property type="evidence" value="ECO:0007669"/>
    <property type="project" value="InterPro"/>
</dbReference>
<feature type="region of interest" description="Disordered" evidence="7">
    <location>
        <begin position="276"/>
        <end position="363"/>
    </location>
</feature>
<dbReference type="GO" id="GO:0055052">
    <property type="term" value="C:ATP-binding cassette (ABC) transporter complex, substrate-binding subunit-containing"/>
    <property type="evidence" value="ECO:0007669"/>
    <property type="project" value="TreeGrafter"/>
</dbReference>
<dbReference type="AlphaFoldDB" id="A0A1Y2T4Y6"/>
<accession>A0A1Y2T4Y6</accession>
<evidence type="ECO:0000259" key="8">
    <source>
        <dbReference type="PROSITE" id="PS50893"/>
    </source>
</evidence>
<dbReference type="Gene3D" id="2.40.50.100">
    <property type="match status" value="1"/>
</dbReference>
<dbReference type="Gene3D" id="3.40.50.300">
    <property type="entry name" value="P-loop containing nucleotide triphosphate hydrolases"/>
    <property type="match status" value="1"/>
</dbReference>
<keyword evidence="1" id="KW-0813">Transport</keyword>
<evidence type="ECO:0000256" key="7">
    <source>
        <dbReference type="SAM" id="MobiDB-lite"/>
    </source>
</evidence>
<dbReference type="PROSITE" id="PS50893">
    <property type="entry name" value="ABC_TRANSPORTER_2"/>
    <property type="match status" value="1"/>
</dbReference>
<dbReference type="PROSITE" id="PS00211">
    <property type="entry name" value="ABC_TRANSPORTER_1"/>
    <property type="match status" value="1"/>
</dbReference>
<protein>
    <submittedName>
        <fullName evidence="9">Spermidine/putrescine ABC transporter ATP-binding protein</fullName>
    </submittedName>
</protein>
<dbReference type="SUPFAM" id="SSF52540">
    <property type="entry name" value="P-loop containing nucleoside triphosphate hydrolases"/>
    <property type="match status" value="1"/>
</dbReference>
<dbReference type="InterPro" id="IPR017871">
    <property type="entry name" value="ABC_transporter-like_CS"/>
</dbReference>
<keyword evidence="3" id="KW-0547">Nucleotide-binding</keyword>
<gene>
    <name evidence="9" type="ORF">A6D92_05685</name>
</gene>
<proteinExistence type="predicted"/>
<keyword evidence="2" id="KW-1003">Cell membrane</keyword>
<evidence type="ECO:0000256" key="2">
    <source>
        <dbReference type="ARBA" id="ARBA00022475"/>
    </source>
</evidence>
<comment type="caution">
    <text evidence="9">The sequence shown here is derived from an EMBL/GenBank/DDBJ whole genome shotgun (WGS) entry which is preliminary data.</text>
</comment>
<keyword evidence="4 9" id="KW-0067">ATP-binding</keyword>
<sequence length="363" mass="39183">MANLVKEFESQKRTVRAVNDVSLDFPAGAFVTLLGPSGCGKTTILRMIAGLETPTSGEIYLDDKPITHVPPNKRETAMVFQNYALFPHLTVFENVAYGLRLRKVPEAELKRAVHEKLEMMGLSNMADRQPNQLSGGQQQRVALARALVMSPKILLFDEPLSNLDAKLRIQVRQDIRELQRNLGVTTVYVTHDQEEAMAISDYVVIMNGGQVEQAGSPEEIYFEPRNSFVADFIGGVNLIPGRMTGPDEAELLGRKVQVRNPYGIAAGQEVKVAVRPEEVTAGRRPLQRHGSAGRVPGPGDRVRDPGRGPAAGGGDARAAPPDAGGRGDDLQLQRRGAAGACPVIRSPNEAISGSPGCMPGEPL</sequence>
<evidence type="ECO:0000256" key="3">
    <source>
        <dbReference type="ARBA" id="ARBA00022741"/>
    </source>
</evidence>
<dbReference type="InterPro" id="IPR003439">
    <property type="entry name" value="ABC_transporter-like_ATP-bd"/>
</dbReference>
<dbReference type="SMART" id="SM00382">
    <property type="entry name" value="AAA"/>
    <property type="match status" value="1"/>
</dbReference>
<dbReference type="InterPro" id="IPR003593">
    <property type="entry name" value="AAA+_ATPase"/>
</dbReference>
<dbReference type="Pfam" id="PF00005">
    <property type="entry name" value="ABC_tran"/>
    <property type="match status" value="1"/>
</dbReference>
<organism evidence="9 10">
    <name type="scientific">Symbiobacterium thermophilum</name>
    <dbReference type="NCBI Taxonomy" id="2734"/>
    <lineage>
        <taxon>Bacteria</taxon>
        <taxon>Bacillati</taxon>
        <taxon>Bacillota</taxon>
        <taxon>Clostridia</taxon>
        <taxon>Eubacteriales</taxon>
        <taxon>Symbiobacteriaceae</taxon>
        <taxon>Symbiobacterium</taxon>
    </lineage>
</organism>
<evidence type="ECO:0000256" key="6">
    <source>
        <dbReference type="ARBA" id="ARBA00023136"/>
    </source>
</evidence>
<name>A0A1Y2T4Y6_SYMTR</name>
<dbReference type="GO" id="GO:0140359">
    <property type="term" value="F:ABC-type transporter activity"/>
    <property type="evidence" value="ECO:0007669"/>
    <property type="project" value="UniProtKB-ARBA"/>
</dbReference>
<reference evidence="10" key="1">
    <citation type="submission" date="2016-04" db="EMBL/GenBank/DDBJ databases">
        <authorList>
            <person name="Antunes L.P."/>
            <person name="Martins L.F."/>
            <person name="Pereira R.V."/>
            <person name="Thomas A.M."/>
            <person name="Barbosa D."/>
            <person name="Nascimento L."/>
            <person name="Silva G.M."/>
            <person name="Condomitti G.W."/>
            <person name="Digiampietri L.A."/>
            <person name="Lombardi K.C."/>
            <person name="Ramos P.L."/>
            <person name="Quaggio R.B."/>
            <person name="Oliveira J.C."/>
            <person name="Pascon R.C."/>
            <person name="Cruz J.B."/>
            <person name="Silva A.M."/>
            <person name="Setubal J.C."/>
        </authorList>
    </citation>
    <scope>NUCLEOTIDE SEQUENCE [LARGE SCALE GENOMIC DNA]</scope>
</reference>
<evidence type="ECO:0000313" key="9">
    <source>
        <dbReference type="EMBL" id="OTA41552.1"/>
    </source>
</evidence>
<evidence type="ECO:0000256" key="5">
    <source>
        <dbReference type="ARBA" id="ARBA00022967"/>
    </source>
</evidence>
<evidence type="ECO:0000256" key="4">
    <source>
        <dbReference type="ARBA" id="ARBA00022840"/>
    </source>
</evidence>
<keyword evidence="6" id="KW-0472">Membrane</keyword>
<keyword evidence="5" id="KW-1278">Translocase</keyword>
<dbReference type="Proteomes" id="UP000194267">
    <property type="component" value="Unassembled WGS sequence"/>
</dbReference>
<dbReference type="PANTHER" id="PTHR43875">
    <property type="entry name" value="MALTODEXTRIN IMPORT ATP-BINDING PROTEIN MSMX"/>
    <property type="match status" value="1"/>
</dbReference>
<dbReference type="InterPro" id="IPR027417">
    <property type="entry name" value="P-loop_NTPase"/>
</dbReference>
<dbReference type="InterPro" id="IPR047641">
    <property type="entry name" value="ABC_transpr_MalK/UgpC-like"/>
</dbReference>
<dbReference type="FunFam" id="3.40.50.300:FF:000042">
    <property type="entry name" value="Maltose/maltodextrin ABC transporter, ATP-binding protein"/>
    <property type="match status" value="1"/>
</dbReference>